<name>A0AAV5GHA0_9BASI</name>
<feature type="region of interest" description="Disordered" evidence="2">
    <location>
        <begin position="200"/>
        <end position="225"/>
    </location>
</feature>
<dbReference type="Gene3D" id="3.10.120.10">
    <property type="entry name" value="Cytochrome b5-like heme/steroid binding domain"/>
    <property type="match status" value="1"/>
</dbReference>
<feature type="compositionally biased region" description="Low complexity" evidence="2">
    <location>
        <begin position="22"/>
        <end position="32"/>
    </location>
</feature>
<dbReference type="PANTHER" id="PTHR10281:SF76">
    <property type="entry name" value="CALCUTTA CUP-RELATED"/>
    <property type="match status" value="1"/>
</dbReference>
<sequence length="225" mass="24247">MSAPPPSPQPDPPSAAPPTPAPSLSKPSTAPAVSKRRQQAASGSFAGAVLRWTLLALATSALLSRAMTQTWVWGYEGKWTNPAKIRDALFPPKQLEMTEAQLALHDGSRPTEYPLYMAIDGDVYDISDGGMRNYGPGGPYHVFAGRDAARAFVTGCFKTHLTHDLRGLTPAQLATVANWKKFYSNHAKYRRVGRVMHPPIDPDLPIPEPCDQGKPQPPAGGAKVV</sequence>
<dbReference type="PANTHER" id="PTHR10281">
    <property type="entry name" value="MEMBRANE-ASSOCIATED PROGESTERONE RECEPTOR COMPONENT-RELATED"/>
    <property type="match status" value="1"/>
</dbReference>
<gene>
    <name evidence="4" type="ORF">Rhopal_002228-T1</name>
</gene>
<evidence type="ECO:0000256" key="1">
    <source>
        <dbReference type="ARBA" id="ARBA00038357"/>
    </source>
</evidence>
<dbReference type="EMBL" id="BQKY01000004">
    <property type="protein sequence ID" value="GJN89249.1"/>
    <property type="molecule type" value="Genomic_DNA"/>
</dbReference>
<dbReference type="InterPro" id="IPR050577">
    <property type="entry name" value="MAPR/NEUFC/NENF-like"/>
</dbReference>
<dbReference type="Proteomes" id="UP001342314">
    <property type="component" value="Unassembled WGS sequence"/>
</dbReference>
<dbReference type="SUPFAM" id="SSF55856">
    <property type="entry name" value="Cytochrome b5-like heme/steroid binding domain"/>
    <property type="match status" value="1"/>
</dbReference>
<feature type="domain" description="Cytochrome b5 heme-binding" evidence="3">
    <location>
        <begin position="97"/>
        <end position="196"/>
    </location>
</feature>
<comment type="caution">
    <text evidence="4">The sequence shown here is derived from an EMBL/GenBank/DDBJ whole genome shotgun (WGS) entry which is preliminary data.</text>
</comment>
<evidence type="ECO:0000313" key="5">
    <source>
        <dbReference type="Proteomes" id="UP001342314"/>
    </source>
</evidence>
<feature type="region of interest" description="Disordered" evidence="2">
    <location>
        <begin position="1"/>
        <end position="38"/>
    </location>
</feature>
<comment type="similarity">
    <text evidence="1">Belongs to the cytochrome b5 family. MAPR subfamily.</text>
</comment>
<protein>
    <recommendedName>
        <fullName evidence="3">Cytochrome b5 heme-binding domain-containing protein</fullName>
    </recommendedName>
</protein>
<dbReference type="SMART" id="SM01117">
    <property type="entry name" value="Cyt-b5"/>
    <property type="match status" value="1"/>
</dbReference>
<keyword evidence="5" id="KW-1185">Reference proteome</keyword>
<proteinExistence type="inferred from homology"/>
<evidence type="ECO:0000313" key="4">
    <source>
        <dbReference type="EMBL" id="GJN89249.1"/>
    </source>
</evidence>
<feature type="compositionally biased region" description="Pro residues" evidence="2">
    <location>
        <begin position="1"/>
        <end position="21"/>
    </location>
</feature>
<dbReference type="InterPro" id="IPR036400">
    <property type="entry name" value="Cyt_B5-like_heme/steroid_sf"/>
</dbReference>
<evidence type="ECO:0000259" key="3">
    <source>
        <dbReference type="SMART" id="SM01117"/>
    </source>
</evidence>
<dbReference type="AlphaFoldDB" id="A0AAV5GHA0"/>
<evidence type="ECO:0000256" key="2">
    <source>
        <dbReference type="SAM" id="MobiDB-lite"/>
    </source>
</evidence>
<dbReference type="GO" id="GO:0012505">
    <property type="term" value="C:endomembrane system"/>
    <property type="evidence" value="ECO:0007669"/>
    <property type="project" value="TreeGrafter"/>
</dbReference>
<dbReference type="Pfam" id="PF00173">
    <property type="entry name" value="Cyt-b5"/>
    <property type="match status" value="1"/>
</dbReference>
<dbReference type="InterPro" id="IPR001199">
    <property type="entry name" value="Cyt_B5-like_heme/steroid-bd"/>
</dbReference>
<reference evidence="4 5" key="1">
    <citation type="submission" date="2021-12" db="EMBL/GenBank/DDBJ databases">
        <title>High titer production of polyol ester of fatty acids by Rhodotorula paludigena BS15 towards product separation-free biomass refinery.</title>
        <authorList>
            <person name="Mano J."/>
            <person name="Ono H."/>
            <person name="Tanaka T."/>
            <person name="Naito K."/>
            <person name="Sushida H."/>
            <person name="Ike M."/>
            <person name="Tokuyasu K."/>
            <person name="Kitaoka M."/>
        </authorList>
    </citation>
    <scope>NUCLEOTIDE SEQUENCE [LARGE SCALE GENOMIC DNA]</scope>
    <source>
        <strain evidence="4 5">BS15</strain>
    </source>
</reference>
<accession>A0AAV5GHA0</accession>
<dbReference type="GO" id="GO:0016020">
    <property type="term" value="C:membrane"/>
    <property type="evidence" value="ECO:0007669"/>
    <property type="project" value="TreeGrafter"/>
</dbReference>
<organism evidence="4 5">
    <name type="scientific">Rhodotorula paludigena</name>
    <dbReference type="NCBI Taxonomy" id="86838"/>
    <lineage>
        <taxon>Eukaryota</taxon>
        <taxon>Fungi</taxon>
        <taxon>Dikarya</taxon>
        <taxon>Basidiomycota</taxon>
        <taxon>Pucciniomycotina</taxon>
        <taxon>Microbotryomycetes</taxon>
        <taxon>Sporidiobolales</taxon>
        <taxon>Sporidiobolaceae</taxon>
        <taxon>Rhodotorula</taxon>
    </lineage>
</organism>